<sequence>MRVVSLLPSATEMVHFAGAAETLVGVTHECDYPAGVEELPRLTSSRIDPTQSGAEIDAAVNRLVTDEESIYALDVDLLERLAPDLVITQGLCDVCAVSTSLVEEAVSGLRSKPELLVLNPTSLEDVLRDAIRIGEAVGRGDEARRDVDSLRRRLGDVERTAAGLRPPAVGCIEWLDPPFSAGHWVPEMVRLAGGRELFAGPGERSVRLTWEAVFEAAPEVLILMPCGFDAARAAGEAKTLPSLPGWSELPAVKNDRVWIVDANSFFSRPAPRLVEGVEILARILHPGVFPGAPAAGSASRLSVVPR</sequence>
<dbReference type="PROSITE" id="PS50983">
    <property type="entry name" value="FE_B12_PBP"/>
    <property type="match status" value="1"/>
</dbReference>
<keyword evidence="3" id="KW-1185">Reference proteome</keyword>
<dbReference type="Gene3D" id="3.40.50.1980">
    <property type="entry name" value="Nitrogenase molybdenum iron protein domain"/>
    <property type="match status" value="2"/>
</dbReference>
<dbReference type="EMBL" id="CP045119">
    <property type="protein sequence ID" value="QIN84284.1"/>
    <property type="molecule type" value="Genomic_DNA"/>
</dbReference>
<dbReference type="AlphaFoldDB" id="A0A6G8QCP5"/>
<dbReference type="PANTHER" id="PTHR42860">
    <property type="entry name" value="VITAMIN B12-BINDING PROTEIN"/>
    <property type="match status" value="1"/>
</dbReference>
<reference evidence="2 3" key="1">
    <citation type="submission" date="2019-10" db="EMBL/GenBank/DDBJ databases">
        <title>Rubrobacter sp nov SCSIO 52090 isolated from a deep-sea sediment in the South China Sea.</title>
        <authorList>
            <person name="Chen R.W."/>
        </authorList>
    </citation>
    <scope>NUCLEOTIDE SEQUENCE [LARGE SCALE GENOMIC DNA]</scope>
    <source>
        <strain evidence="2 3">SCSIO 52909</strain>
    </source>
</reference>
<dbReference type="InterPro" id="IPR051030">
    <property type="entry name" value="Vitamin_B12-ABC_binding"/>
</dbReference>
<proteinExistence type="predicted"/>
<dbReference type="RefSeq" id="WP_166178310.1">
    <property type="nucleotide sequence ID" value="NZ_CP045119.1"/>
</dbReference>
<evidence type="ECO:0000313" key="3">
    <source>
        <dbReference type="Proteomes" id="UP000501452"/>
    </source>
</evidence>
<organism evidence="2 3">
    <name type="scientific">Rubrobacter tropicus</name>
    <dbReference type="NCBI Taxonomy" id="2653851"/>
    <lineage>
        <taxon>Bacteria</taxon>
        <taxon>Bacillati</taxon>
        <taxon>Actinomycetota</taxon>
        <taxon>Rubrobacteria</taxon>
        <taxon>Rubrobacterales</taxon>
        <taxon>Rubrobacteraceae</taxon>
        <taxon>Rubrobacter</taxon>
    </lineage>
</organism>
<dbReference type="InterPro" id="IPR002491">
    <property type="entry name" value="ABC_transptr_periplasmic_BD"/>
</dbReference>
<dbReference type="Proteomes" id="UP000501452">
    <property type="component" value="Chromosome"/>
</dbReference>
<evidence type="ECO:0000313" key="2">
    <source>
        <dbReference type="EMBL" id="QIN84284.1"/>
    </source>
</evidence>
<gene>
    <name evidence="2" type="ORF">GBA63_17720</name>
</gene>
<accession>A0A6G8QCP5</accession>
<feature type="domain" description="Fe/B12 periplasmic-binding" evidence="1">
    <location>
        <begin position="2"/>
        <end position="288"/>
    </location>
</feature>
<evidence type="ECO:0000259" key="1">
    <source>
        <dbReference type="PROSITE" id="PS50983"/>
    </source>
</evidence>
<dbReference type="Pfam" id="PF01497">
    <property type="entry name" value="Peripla_BP_2"/>
    <property type="match status" value="1"/>
</dbReference>
<name>A0A6G8QCP5_9ACTN</name>
<dbReference type="SUPFAM" id="SSF53807">
    <property type="entry name" value="Helical backbone' metal receptor"/>
    <property type="match status" value="1"/>
</dbReference>
<dbReference type="KEGG" id="rub:GBA63_17720"/>
<dbReference type="PANTHER" id="PTHR42860:SF1">
    <property type="entry name" value="VITAMIN B12-BINDING PROTEIN"/>
    <property type="match status" value="1"/>
</dbReference>
<dbReference type="CDD" id="cd01144">
    <property type="entry name" value="BtuF"/>
    <property type="match status" value="1"/>
</dbReference>
<protein>
    <submittedName>
        <fullName evidence="2">ABC transporter substrate-binding protein</fullName>
    </submittedName>
</protein>